<organism evidence="3 4">
    <name type="scientific">Neobacillus bataviensis</name>
    <dbReference type="NCBI Taxonomy" id="220685"/>
    <lineage>
        <taxon>Bacteria</taxon>
        <taxon>Bacillati</taxon>
        <taxon>Bacillota</taxon>
        <taxon>Bacilli</taxon>
        <taxon>Bacillales</taxon>
        <taxon>Bacillaceae</taxon>
        <taxon>Neobacillus</taxon>
    </lineage>
</organism>
<dbReference type="InterPro" id="IPR006452">
    <property type="entry name" value="Formate_DH_accessory"/>
</dbReference>
<evidence type="ECO:0000313" key="4">
    <source>
        <dbReference type="Proteomes" id="UP000319671"/>
    </source>
</evidence>
<dbReference type="InterPro" id="IPR056796">
    <property type="entry name" value="FdhE_C"/>
</dbReference>
<dbReference type="PANTHER" id="PTHR37689:SF1">
    <property type="entry name" value="PROTEIN FDHE"/>
    <property type="match status" value="1"/>
</dbReference>
<evidence type="ECO:0000259" key="2">
    <source>
        <dbReference type="Pfam" id="PF24860"/>
    </source>
</evidence>
<name>A0A561D8E1_9BACI</name>
<dbReference type="Pfam" id="PF24860">
    <property type="entry name" value="FdhE_C"/>
    <property type="match status" value="1"/>
</dbReference>
<dbReference type="GO" id="GO:0051604">
    <property type="term" value="P:protein maturation"/>
    <property type="evidence" value="ECO:0007669"/>
    <property type="project" value="TreeGrafter"/>
</dbReference>
<keyword evidence="4" id="KW-1185">Reference proteome</keyword>
<dbReference type="AlphaFoldDB" id="A0A561D8E1"/>
<dbReference type="GO" id="GO:0008199">
    <property type="term" value="F:ferric iron binding"/>
    <property type="evidence" value="ECO:0007669"/>
    <property type="project" value="TreeGrafter"/>
</dbReference>
<accession>A0A561D8E1</accession>
<dbReference type="InterPro" id="IPR024064">
    <property type="entry name" value="FdhE-like_sf"/>
</dbReference>
<dbReference type="RefSeq" id="WP_144566085.1">
    <property type="nucleotide sequence ID" value="NZ_VIVN01000007.1"/>
</dbReference>
<protein>
    <submittedName>
        <fullName evidence="3">FdhE protein</fullName>
    </submittedName>
</protein>
<dbReference type="EMBL" id="VIVN01000007">
    <property type="protein sequence ID" value="TWD99537.1"/>
    <property type="molecule type" value="Genomic_DNA"/>
</dbReference>
<evidence type="ECO:0000256" key="1">
    <source>
        <dbReference type="ARBA" id="ARBA00022490"/>
    </source>
</evidence>
<feature type="domain" description="FdhE C-terminal" evidence="2">
    <location>
        <begin position="189"/>
        <end position="258"/>
    </location>
</feature>
<dbReference type="Proteomes" id="UP000319671">
    <property type="component" value="Unassembled WGS sequence"/>
</dbReference>
<dbReference type="PANTHER" id="PTHR37689">
    <property type="entry name" value="PROTEIN FDHE"/>
    <property type="match status" value="1"/>
</dbReference>
<comment type="caution">
    <text evidence="3">The sequence shown here is derived from an EMBL/GenBank/DDBJ whole genome shotgun (WGS) entry which is preliminary data.</text>
</comment>
<gene>
    <name evidence="3" type="ORF">FB550_107172</name>
</gene>
<keyword evidence="1" id="KW-0963">Cytoplasm</keyword>
<proteinExistence type="predicted"/>
<dbReference type="CDD" id="cd16341">
    <property type="entry name" value="FdhE"/>
    <property type="match status" value="1"/>
</dbReference>
<dbReference type="Gene3D" id="3.90.1670.10">
    <property type="entry name" value="FdhE-like domain"/>
    <property type="match status" value="1"/>
</dbReference>
<reference evidence="3 4" key="1">
    <citation type="submission" date="2019-06" db="EMBL/GenBank/DDBJ databases">
        <title>Sorghum-associated microbial communities from plants grown in Nebraska, USA.</title>
        <authorList>
            <person name="Schachtman D."/>
        </authorList>
    </citation>
    <scope>NUCLEOTIDE SEQUENCE [LARGE SCALE GENOMIC DNA]</scope>
    <source>
        <strain evidence="3 4">2482</strain>
    </source>
</reference>
<dbReference type="GO" id="GO:0005829">
    <property type="term" value="C:cytosol"/>
    <property type="evidence" value="ECO:0007669"/>
    <property type="project" value="TreeGrafter"/>
</dbReference>
<evidence type="ECO:0000313" key="3">
    <source>
        <dbReference type="EMBL" id="TWD99537.1"/>
    </source>
</evidence>
<sequence length="267" mass="31287">MIKSVVSIEYQELQKEIIKLQEQWKLQIEWKPFKINFDQAEAGAPIAELAEFELDIPRYKRWIMELIDLMIEFKPELELELSKILSLLTEETLINWFGEAFFVDYTYFKRFSEEHEILESIPQFLAEVALRPFLKVIAEKAQPEVERMNISEYCPVCFEPVRLATLDEEGKKVIQCPRCHAHWHAKRLECSHCGNEDHTTIHFLSIEGESAMQIQVCEQCNGYIKIIDTKQFITKPSVALLDLLSIHLDIFAQDNGYSPVREKKVIH</sequence>
<dbReference type="SUPFAM" id="SSF144020">
    <property type="entry name" value="FdhE-like"/>
    <property type="match status" value="1"/>
</dbReference>